<evidence type="ECO:0008006" key="12">
    <source>
        <dbReference type="Google" id="ProtNLM"/>
    </source>
</evidence>
<evidence type="ECO:0000259" key="9">
    <source>
        <dbReference type="Pfam" id="PF20730"/>
    </source>
</evidence>
<comment type="subcellular location">
    <subcellularLocation>
        <location evidence="1">Cell membrane</location>
        <topology evidence="1">Multi-pass membrane protein</topology>
    </subcellularLocation>
</comment>
<keyword evidence="6 7" id="KW-0472">Membrane</keyword>
<dbReference type="AlphaFoldDB" id="U7QBF0"/>
<dbReference type="Proteomes" id="UP000017127">
    <property type="component" value="Unassembled WGS sequence"/>
</dbReference>
<dbReference type="PANTHER" id="PTHR34582:SF6">
    <property type="entry name" value="UPF0702 TRANSMEMBRANE PROTEIN YCAP"/>
    <property type="match status" value="1"/>
</dbReference>
<evidence type="ECO:0000313" key="11">
    <source>
        <dbReference type="Proteomes" id="UP000017127"/>
    </source>
</evidence>
<dbReference type="RefSeq" id="WP_023068585.1">
    <property type="nucleotide sequence ID" value="NZ_AUZM01000065.1"/>
</dbReference>
<feature type="domain" description="YetF C-terminal" evidence="8">
    <location>
        <begin position="92"/>
        <end position="161"/>
    </location>
</feature>
<dbReference type="EMBL" id="AUZM01000065">
    <property type="protein sequence ID" value="ERT05184.1"/>
    <property type="molecule type" value="Genomic_DNA"/>
</dbReference>
<dbReference type="PATRIC" id="fig|1348334.3.peg.4694"/>
<evidence type="ECO:0000313" key="10">
    <source>
        <dbReference type="EMBL" id="ERT05184.1"/>
    </source>
</evidence>
<comment type="caution">
    <text evidence="10">The sequence shown here is derived from an EMBL/GenBank/DDBJ whole genome shotgun (WGS) entry which is preliminary data.</text>
</comment>
<name>U7QBF0_9CYAN</name>
<evidence type="ECO:0000256" key="1">
    <source>
        <dbReference type="ARBA" id="ARBA00004651"/>
    </source>
</evidence>
<proteinExistence type="inferred from homology"/>
<feature type="transmembrane region" description="Helical" evidence="7">
    <location>
        <begin position="69"/>
        <end position="91"/>
    </location>
</feature>
<accession>U7QBF0</accession>
<keyword evidence="3" id="KW-1003">Cell membrane</keyword>
<protein>
    <recommendedName>
        <fullName evidence="12">DUF421 domain-containing protein</fullName>
    </recommendedName>
</protein>
<evidence type="ECO:0000256" key="4">
    <source>
        <dbReference type="ARBA" id="ARBA00022692"/>
    </source>
</evidence>
<reference evidence="10 11" key="1">
    <citation type="journal article" date="2013" name="Front. Microbiol.">
        <title>Comparative genomic analyses of the cyanobacterium, Lyngbya aestuarii BL J, a powerful hydrogen producer.</title>
        <authorList>
            <person name="Kothari A."/>
            <person name="Vaughn M."/>
            <person name="Garcia-Pichel F."/>
        </authorList>
    </citation>
    <scope>NUCLEOTIDE SEQUENCE [LARGE SCALE GENOMIC DNA]</scope>
    <source>
        <strain evidence="10 11">BL J</strain>
    </source>
</reference>
<evidence type="ECO:0000259" key="8">
    <source>
        <dbReference type="Pfam" id="PF04239"/>
    </source>
</evidence>
<keyword evidence="11" id="KW-1185">Reference proteome</keyword>
<gene>
    <name evidence="10" type="ORF">M595_4868</name>
</gene>
<evidence type="ECO:0000256" key="7">
    <source>
        <dbReference type="SAM" id="Phobius"/>
    </source>
</evidence>
<dbReference type="PANTHER" id="PTHR34582">
    <property type="entry name" value="UPF0702 TRANSMEMBRANE PROTEIN YCAP"/>
    <property type="match status" value="1"/>
</dbReference>
<dbReference type="Pfam" id="PF04239">
    <property type="entry name" value="DUF421"/>
    <property type="match status" value="1"/>
</dbReference>
<evidence type="ECO:0000256" key="2">
    <source>
        <dbReference type="ARBA" id="ARBA00006448"/>
    </source>
</evidence>
<feature type="transmembrane region" description="Helical" evidence="7">
    <location>
        <begin position="44"/>
        <end position="63"/>
    </location>
</feature>
<dbReference type="InterPro" id="IPR048454">
    <property type="entry name" value="YetF_N"/>
</dbReference>
<dbReference type="Pfam" id="PF20730">
    <property type="entry name" value="YetF_N"/>
    <property type="match status" value="1"/>
</dbReference>
<comment type="similarity">
    <text evidence="2">Belongs to the UPF0702 family.</text>
</comment>
<evidence type="ECO:0000256" key="3">
    <source>
        <dbReference type="ARBA" id="ARBA00022475"/>
    </source>
</evidence>
<evidence type="ECO:0000256" key="6">
    <source>
        <dbReference type="ARBA" id="ARBA00023136"/>
    </source>
</evidence>
<dbReference type="Gene3D" id="3.30.240.20">
    <property type="entry name" value="bsu07140 like domains"/>
    <property type="match status" value="1"/>
</dbReference>
<dbReference type="InterPro" id="IPR023090">
    <property type="entry name" value="UPF0702_alpha/beta_dom_sf"/>
</dbReference>
<organism evidence="10 11">
    <name type="scientific">Lyngbya aestuarii BL J</name>
    <dbReference type="NCBI Taxonomy" id="1348334"/>
    <lineage>
        <taxon>Bacteria</taxon>
        <taxon>Bacillati</taxon>
        <taxon>Cyanobacteriota</taxon>
        <taxon>Cyanophyceae</taxon>
        <taxon>Oscillatoriophycideae</taxon>
        <taxon>Oscillatoriales</taxon>
        <taxon>Microcoleaceae</taxon>
        <taxon>Lyngbya</taxon>
    </lineage>
</organism>
<feature type="transmembrane region" description="Helical" evidence="7">
    <location>
        <begin position="14"/>
        <end position="32"/>
    </location>
</feature>
<keyword evidence="5 7" id="KW-1133">Transmembrane helix</keyword>
<dbReference type="OrthoDB" id="9793799at2"/>
<evidence type="ECO:0000256" key="5">
    <source>
        <dbReference type="ARBA" id="ARBA00022989"/>
    </source>
</evidence>
<feature type="domain" description="YetF-like N-terminal transmembrane" evidence="9">
    <location>
        <begin position="22"/>
        <end position="89"/>
    </location>
</feature>
<sequence>MNKIVFFYTGLEPIFRIIIIGTLAYISLLLLLRVSGKRTLAQMNAFDFVITVAIGSTFGRLLTAKGVSLAEGITAFGVLIGLQYIVSWLTIKSSAFADLVMASPSLLYFDGQFINKAMREQRLTKKNLLETVRQQGVVSLQDVEAIIMEPVGNITIIKKQKFEHSTDKSALSNILDVDY</sequence>
<keyword evidence="4 7" id="KW-0812">Transmembrane</keyword>
<dbReference type="InterPro" id="IPR007353">
    <property type="entry name" value="DUF421"/>
</dbReference>
<dbReference type="GO" id="GO:0005886">
    <property type="term" value="C:plasma membrane"/>
    <property type="evidence" value="ECO:0007669"/>
    <property type="project" value="UniProtKB-SubCell"/>
</dbReference>